<dbReference type="PROSITE" id="PS50234">
    <property type="entry name" value="VWFA"/>
    <property type="match status" value="1"/>
</dbReference>
<protein>
    <submittedName>
        <fullName evidence="2">Ca-activated chloride channel family protein</fullName>
    </submittedName>
</protein>
<keyword evidence="3" id="KW-1185">Reference proteome</keyword>
<evidence type="ECO:0000259" key="1">
    <source>
        <dbReference type="PROSITE" id="PS50234"/>
    </source>
</evidence>
<dbReference type="InterPro" id="IPR002035">
    <property type="entry name" value="VWF_A"/>
</dbReference>
<name>A0A1I6XQ05_9FLAO</name>
<evidence type="ECO:0000313" key="3">
    <source>
        <dbReference type="Proteomes" id="UP000236454"/>
    </source>
</evidence>
<feature type="domain" description="VWFA" evidence="1">
    <location>
        <begin position="25"/>
        <end position="214"/>
    </location>
</feature>
<reference evidence="2 3" key="1">
    <citation type="submission" date="2016-10" db="EMBL/GenBank/DDBJ databases">
        <authorList>
            <person name="de Groot N.N."/>
        </authorList>
    </citation>
    <scope>NUCLEOTIDE SEQUENCE [LARGE SCALE GENOMIC DNA]</scope>
    <source>
        <strain evidence="2 3">CGMCC 1.7005</strain>
    </source>
</reference>
<dbReference type="Gene3D" id="3.40.50.410">
    <property type="entry name" value="von Willebrand factor, type A domain"/>
    <property type="match status" value="2"/>
</dbReference>
<dbReference type="InterPro" id="IPR036465">
    <property type="entry name" value="vWFA_dom_sf"/>
</dbReference>
<dbReference type="Pfam" id="PF00092">
    <property type="entry name" value="VWA"/>
    <property type="match status" value="1"/>
</dbReference>
<dbReference type="AlphaFoldDB" id="A0A1I6XQ05"/>
<sequence length="450" mass="51227">MKRFLSILLFCWVSVFTFAQQDLTRILFILDASNSMNGKWGYEAKIDLAKDILSKTVDSLTGVENLELALRVYGHQTPITATYQDCADTKLEVPFYSGNESLIKGKIKTLEAKGTTPIARSLEAAAGDFPDNKSRNIIILITDGVEECDDEPCVIADKLRAKGIKISPFIIGLGLDTAYLSKFDCVGQFANADDKQSFEVLLKTVVDKALVNTTVQVNLNRLDGRPLETNSTLFFYEAGTKKLVYSYMHTLNENNLPDTIVIDPNKKYDLVVNTLPRVEKKNINIKKYQHNIIEVDCPQGYLDIKISNKTTNYYFPYRVVQDGKEVTLNHQELEQKQKYLVGDYKVEIYTLPRITLDATISQSKTTTLTIPAPGQAKFRAYNYNTGQLFVFRNGEWEWVIDINANTKQQEFILQPGNYRIVYRDINAKETEYTKNQEFRITSNRTISINL</sequence>
<gene>
    <name evidence="2" type="ORF">SAMN05216474_0381</name>
</gene>
<accession>A0A1I6XQ05</accession>
<dbReference type="EMBL" id="FPAS01000001">
    <property type="protein sequence ID" value="SFT40559.1"/>
    <property type="molecule type" value="Genomic_DNA"/>
</dbReference>
<dbReference type="SMART" id="SM00327">
    <property type="entry name" value="VWA"/>
    <property type="match status" value="1"/>
</dbReference>
<dbReference type="SUPFAM" id="SSF53300">
    <property type="entry name" value="vWA-like"/>
    <property type="match status" value="1"/>
</dbReference>
<organism evidence="2 3">
    <name type="scientific">Lishizhenia tianjinensis</name>
    <dbReference type="NCBI Taxonomy" id="477690"/>
    <lineage>
        <taxon>Bacteria</taxon>
        <taxon>Pseudomonadati</taxon>
        <taxon>Bacteroidota</taxon>
        <taxon>Flavobacteriia</taxon>
        <taxon>Flavobacteriales</taxon>
        <taxon>Crocinitomicaceae</taxon>
        <taxon>Lishizhenia</taxon>
    </lineage>
</organism>
<proteinExistence type="predicted"/>
<dbReference type="STRING" id="477690.SAMN05216474_0381"/>
<dbReference type="Proteomes" id="UP000236454">
    <property type="component" value="Unassembled WGS sequence"/>
</dbReference>
<evidence type="ECO:0000313" key="2">
    <source>
        <dbReference type="EMBL" id="SFT40559.1"/>
    </source>
</evidence>